<dbReference type="EMBL" id="NCKW01008223">
    <property type="protein sequence ID" value="POM68408.1"/>
    <property type="molecule type" value="Genomic_DNA"/>
</dbReference>
<feature type="region of interest" description="Disordered" evidence="1">
    <location>
        <begin position="1"/>
        <end position="26"/>
    </location>
</feature>
<evidence type="ECO:0000313" key="3">
    <source>
        <dbReference type="Proteomes" id="UP000237271"/>
    </source>
</evidence>
<accession>A0A2P4XS65</accession>
<dbReference type="AlphaFoldDB" id="A0A2P4XS65"/>
<comment type="caution">
    <text evidence="2">The sequence shown here is derived from an EMBL/GenBank/DDBJ whole genome shotgun (WGS) entry which is preliminary data.</text>
</comment>
<protein>
    <submittedName>
        <fullName evidence="2">Uncharacterized protein</fullName>
    </submittedName>
</protein>
<feature type="compositionally biased region" description="Basic and acidic residues" evidence="1">
    <location>
        <begin position="1"/>
        <end position="17"/>
    </location>
</feature>
<dbReference type="Proteomes" id="UP000237271">
    <property type="component" value="Unassembled WGS sequence"/>
</dbReference>
<name>A0A2P4XS65_9STRA</name>
<gene>
    <name evidence="2" type="ORF">PHPALM_15437</name>
</gene>
<evidence type="ECO:0000313" key="2">
    <source>
        <dbReference type="EMBL" id="POM68408.1"/>
    </source>
</evidence>
<dbReference type="OrthoDB" id="113938at2759"/>
<reference evidence="2 3" key="1">
    <citation type="journal article" date="2017" name="Genome Biol. Evol.">
        <title>Phytophthora megakarya and P. palmivora, closely related causal agents of cacao black pod rot, underwent increases in genome sizes and gene numbers by different mechanisms.</title>
        <authorList>
            <person name="Ali S.S."/>
            <person name="Shao J."/>
            <person name="Lary D.J."/>
            <person name="Kronmiller B."/>
            <person name="Shen D."/>
            <person name="Strem M.D."/>
            <person name="Amoako-Attah I."/>
            <person name="Akrofi A.Y."/>
            <person name="Begoude B.A."/>
            <person name="Ten Hoopen G.M."/>
            <person name="Coulibaly K."/>
            <person name="Kebe B.I."/>
            <person name="Melnick R.L."/>
            <person name="Guiltinan M.J."/>
            <person name="Tyler B.M."/>
            <person name="Meinhardt L.W."/>
            <person name="Bailey B.A."/>
        </authorList>
    </citation>
    <scope>NUCLEOTIDE SEQUENCE [LARGE SCALE GENOMIC DNA]</scope>
    <source>
        <strain evidence="3">sbr112.9</strain>
    </source>
</reference>
<sequence>MEPAVARRETWRRKETTARQLSKRGRDGVDAVTTGEFVRLATAIDGCVAFNPTQWRDVLDKSTIMLRHSQSDGVQASYLNRERKEKKQIVLRPLSREEDTCVASDRILPPLSLTQYLNQPNMVKDLLKEVQGEKEQYQEVENDTLVNPELQVEQENENFHETEQGHESWKYFEE</sequence>
<keyword evidence="3" id="KW-1185">Reference proteome</keyword>
<organism evidence="2 3">
    <name type="scientific">Phytophthora palmivora</name>
    <dbReference type="NCBI Taxonomy" id="4796"/>
    <lineage>
        <taxon>Eukaryota</taxon>
        <taxon>Sar</taxon>
        <taxon>Stramenopiles</taxon>
        <taxon>Oomycota</taxon>
        <taxon>Peronosporomycetes</taxon>
        <taxon>Peronosporales</taxon>
        <taxon>Peronosporaceae</taxon>
        <taxon>Phytophthora</taxon>
    </lineage>
</organism>
<proteinExistence type="predicted"/>
<evidence type="ECO:0000256" key="1">
    <source>
        <dbReference type="SAM" id="MobiDB-lite"/>
    </source>
</evidence>